<proteinExistence type="inferred from homology"/>
<keyword evidence="1 8" id="KW-0240">DNA-directed RNA polymerase</keyword>
<evidence type="ECO:0000256" key="3">
    <source>
        <dbReference type="ARBA" id="ARBA00022679"/>
    </source>
</evidence>
<evidence type="ECO:0000256" key="8">
    <source>
        <dbReference type="HAMAP-Rule" id="MF_00411"/>
    </source>
</evidence>
<dbReference type="PANTHER" id="PTHR19376:SF32">
    <property type="entry name" value="DNA-DIRECTED RNA POLYMERASE III SUBUNIT RPC1"/>
    <property type="match status" value="1"/>
</dbReference>
<keyword evidence="4 8" id="KW-0548">Nucleotidyltransferase</keyword>
<dbReference type="GO" id="GO:0006351">
    <property type="term" value="P:DNA-templated transcription"/>
    <property type="evidence" value="ECO:0007669"/>
    <property type="project" value="UniProtKB-UniRule"/>
</dbReference>
<evidence type="ECO:0000259" key="9">
    <source>
        <dbReference type="Pfam" id="PF04998"/>
    </source>
</evidence>
<reference evidence="10" key="1">
    <citation type="journal article" date="2020" name="mSystems">
        <title>Genome- and Community-Level Interaction Insights into Carbon Utilization and Element Cycling Functions of Hydrothermarchaeota in Hydrothermal Sediment.</title>
        <authorList>
            <person name="Zhou Z."/>
            <person name="Liu Y."/>
            <person name="Xu W."/>
            <person name="Pan J."/>
            <person name="Luo Z.H."/>
            <person name="Li M."/>
        </authorList>
    </citation>
    <scope>NUCLEOTIDE SEQUENCE [LARGE SCALE GENOMIC DNA]</scope>
    <source>
        <strain evidence="10">SpSt-116</strain>
    </source>
</reference>
<keyword evidence="5 8" id="KW-0238">DNA-binding</keyword>
<keyword evidence="2 8" id="KW-0963">Cytoplasm</keyword>
<keyword evidence="3 8" id="KW-0808">Transferase</keyword>
<gene>
    <name evidence="8 10" type="primary">rpoA2</name>
    <name evidence="8" type="synonym">rpo1C</name>
    <name evidence="10" type="ORF">ENN26_10335</name>
</gene>
<evidence type="ECO:0000256" key="5">
    <source>
        <dbReference type="ARBA" id="ARBA00023125"/>
    </source>
</evidence>
<dbReference type="InterPro" id="IPR012757">
    <property type="entry name" value="RPO1C"/>
</dbReference>
<feature type="domain" description="RNA polymerase Rpb1" evidence="9">
    <location>
        <begin position="45"/>
        <end position="340"/>
    </location>
</feature>
<dbReference type="CDD" id="cd06528">
    <property type="entry name" value="RNAP_A"/>
    <property type="match status" value="1"/>
</dbReference>
<dbReference type="HAMAP" id="MF_00411">
    <property type="entry name" value="RNApol_arch_Rpo1C"/>
    <property type="match status" value="1"/>
</dbReference>
<dbReference type="NCBIfam" id="TIGR02389">
    <property type="entry name" value="RNA_pol_rpoA2"/>
    <property type="match status" value="1"/>
</dbReference>
<dbReference type="InterPro" id="IPR045867">
    <property type="entry name" value="DNA-dir_RpoC_beta_prime"/>
</dbReference>
<dbReference type="Pfam" id="PF04998">
    <property type="entry name" value="RNA_pol_Rpb1_5"/>
    <property type="match status" value="1"/>
</dbReference>
<sequence>MSEEANVMSPEELWNEIEKYHETLPLSLRKELYQKILDAKLTRDEALQVINEAIRRYLSSLVAPGEAVGMVAAQSIGEPATQMTLRTFHFAGVRELNVTLGLPRLIEIVDLRREPSTPLMEIYLDPSHAKDLDFALKIAKEIELTTIENLCNTITIDFYQFAIIMEFDPEMMENRGVTFEDVESALEKVKGKKGRIEREGNTVIFYTGLEELTKLRRMYDRVLGLRIKGIKGIKHAIVKPVRDDNGELVEYVILTEGSNLKAVLGIEGVDPTRTTTNNIMEIYEVLGIEAARNAIIKEIKRVLDDHGLDVDYRHIMMVADAMTYSGKVRQVGRHGVAGEKGSVLARASFEVTVKNLVEAALRGEVDELRGVIENVIIGSRPIPLGTGAVKLKMRYEFPKQ</sequence>
<dbReference type="EMBL" id="DSAY01000198">
    <property type="protein sequence ID" value="HDP16151.1"/>
    <property type="molecule type" value="Genomic_DNA"/>
</dbReference>
<evidence type="ECO:0000256" key="2">
    <source>
        <dbReference type="ARBA" id="ARBA00022490"/>
    </source>
</evidence>
<dbReference type="GO" id="GO:0003899">
    <property type="term" value="F:DNA-directed RNA polymerase activity"/>
    <property type="evidence" value="ECO:0007669"/>
    <property type="project" value="UniProtKB-UniRule"/>
</dbReference>
<evidence type="ECO:0000256" key="7">
    <source>
        <dbReference type="ARBA" id="ARBA00048552"/>
    </source>
</evidence>
<dbReference type="Gene3D" id="1.10.150.390">
    <property type="match status" value="1"/>
</dbReference>
<comment type="function">
    <text evidence="8">DNA-dependent RNA polymerase (RNAP) catalyzes the transcription of DNA into RNA using the four ribonucleoside triphosphates as substrates. Forms part of the jaw domain.</text>
</comment>
<keyword evidence="6 8" id="KW-0804">Transcription</keyword>
<evidence type="ECO:0000313" key="10">
    <source>
        <dbReference type="EMBL" id="HDP16151.1"/>
    </source>
</evidence>
<dbReference type="PANTHER" id="PTHR19376">
    <property type="entry name" value="DNA-DIRECTED RNA POLYMERASE"/>
    <property type="match status" value="1"/>
</dbReference>
<comment type="subunit">
    <text evidence="8">Part of the RNA polymerase complex.</text>
</comment>
<accession>A0A7C1GQ67</accession>
<dbReference type="GO" id="GO:0005737">
    <property type="term" value="C:cytoplasm"/>
    <property type="evidence" value="ECO:0007669"/>
    <property type="project" value="UniProtKB-SubCell"/>
</dbReference>
<dbReference type="EC" id="2.7.7.6" evidence="8"/>
<protein>
    <recommendedName>
        <fullName evidence="8">DNA-directed RNA polymerase subunit Rpo1C</fullName>
        <ecNumber evidence="8">2.7.7.6</ecNumber>
    </recommendedName>
    <alternativeName>
        <fullName evidence="8">DNA-directed RNA polymerase subunit A''</fullName>
    </alternativeName>
</protein>
<evidence type="ECO:0000256" key="1">
    <source>
        <dbReference type="ARBA" id="ARBA00022478"/>
    </source>
</evidence>
<organism evidence="10">
    <name type="scientific">Thermofilum adornatum</name>
    <dbReference type="NCBI Taxonomy" id="1365176"/>
    <lineage>
        <taxon>Archaea</taxon>
        <taxon>Thermoproteota</taxon>
        <taxon>Thermoprotei</taxon>
        <taxon>Thermofilales</taxon>
        <taxon>Thermofilaceae</taxon>
        <taxon>Thermofilum</taxon>
    </lineage>
</organism>
<comment type="caution">
    <text evidence="10">The sequence shown here is derived from an EMBL/GenBank/DDBJ whole genome shotgun (WGS) entry which is preliminary data.</text>
</comment>
<comment type="catalytic activity">
    <reaction evidence="7 8">
        <text>RNA(n) + a ribonucleoside 5'-triphosphate = RNA(n+1) + diphosphate</text>
        <dbReference type="Rhea" id="RHEA:21248"/>
        <dbReference type="Rhea" id="RHEA-COMP:14527"/>
        <dbReference type="Rhea" id="RHEA-COMP:17342"/>
        <dbReference type="ChEBI" id="CHEBI:33019"/>
        <dbReference type="ChEBI" id="CHEBI:61557"/>
        <dbReference type="ChEBI" id="CHEBI:140395"/>
        <dbReference type="EC" id="2.7.7.6"/>
    </reaction>
</comment>
<dbReference type="AlphaFoldDB" id="A0A7C1GQ67"/>
<comment type="subcellular location">
    <subcellularLocation>
        <location evidence="8">Cytoplasm</location>
    </subcellularLocation>
</comment>
<dbReference type="GO" id="GO:0000428">
    <property type="term" value="C:DNA-directed RNA polymerase complex"/>
    <property type="evidence" value="ECO:0007669"/>
    <property type="project" value="UniProtKB-KW"/>
</dbReference>
<dbReference type="InterPro" id="IPR007081">
    <property type="entry name" value="RNA_pol_Rpb1_5"/>
</dbReference>
<dbReference type="SUPFAM" id="SSF64484">
    <property type="entry name" value="beta and beta-prime subunits of DNA dependent RNA-polymerase"/>
    <property type="match status" value="1"/>
</dbReference>
<dbReference type="GO" id="GO:0003677">
    <property type="term" value="F:DNA binding"/>
    <property type="evidence" value="ECO:0007669"/>
    <property type="project" value="UniProtKB-UniRule"/>
</dbReference>
<evidence type="ECO:0000256" key="6">
    <source>
        <dbReference type="ARBA" id="ARBA00023163"/>
    </source>
</evidence>
<comment type="similarity">
    <text evidence="8">Belongs to the RNA polymerase beta' chain family.</text>
</comment>
<name>A0A7C1GQ67_9CREN</name>
<evidence type="ECO:0000256" key="4">
    <source>
        <dbReference type="ARBA" id="ARBA00022695"/>
    </source>
</evidence>